<dbReference type="GO" id="GO:0006515">
    <property type="term" value="P:protein quality control for misfolded or incompletely synthesized proteins"/>
    <property type="evidence" value="ECO:0007669"/>
    <property type="project" value="UniProtKB-UniRule"/>
</dbReference>
<dbReference type="GO" id="GO:0034605">
    <property type="term" value="P:cellular response to heat"/>
    <property type="evidence" value="ECO:0007669"/>
    <property type="project" value="UniProtKB-UniRule"/>
</dbReference>
<keyword evidence="7 9" id="KW-0067">ATP-binding</keyword>
<feature type="active site" evidence="9 11">
    <location>
        <position position="754"/>
    </location>
</feature>
<dbReference type="PANTHER" id="PTHR10046">
    <property type="entry name" value="ATP DEPENDENT LON PROTEASE FAMILY MEMBER"/>
    <property type="match status" value="1"/>
</dbReference>
<evidence type="ECO:0000256" key="12">
    <source>
        <dbReference type="PIRSR" id="PIRSR001174-2"/>
    </source>
</evidence>
<reference evidence="17" key="1">
    <citation type="submission" date="2020-10" db="EMBL/GenBank/DDBJ databases">
        <authorList>
            <person name="Gilroy R."/>
        </authorList>
    </citation>
    <scope>NUCLEOTIDE SEQUENCE</scope>
    <source>
        <strain evidence="17">B1-8020</strain>
    </source>
</reference>
<dbReference type="InterPro" id="IPR054594">
    <property type="entry name" value="Lon_lid"/>
</dbReference>
<comment type="similarity">
    <text evidence="9 10 13 14">Belongs to the peptidase S16 family.</text>
</comment>
<keyword evidence="2 9" id="KW-0963">Cytoplasm</keyword>
<dbReference type="SUPFAM" id="SSF54211">
    <property type="entry name" value="Ribosomal protein S5 domain 2-like"/>
    <property type="match status" value="1"/>
</dbReference>
<dbReference type="PRINTS" id="PR00830">
    <property type="entry name" value="ENDOLAPTASE"/>
</dbReference>
<dbReference type="PROSITE" id="PS51786">
    <property type="entry name" value="LON_PROTEOLYTIC"/>
    <property type="match status" value="1"/>
</dbReference>
<evidence type="ECO:0000256" key="7">
    <source>
        <dbReference type="ARBA" id="ARBA00022840"/>
    </source>
</evidence>
<dbReference type="Gene3D" id="1.10.8.60">
    <property type="match status" value="1"/>
</dbReference>
<feature type="binding site" evidence="9 12">
    <location>
        <begin position="384"/>
        <end position="391"/>
    </location>
    <ligand>
        <name>ATP</name>
        <dbReference type="ChEBI" id="CHEBI:30616"/>
    </ligand>
</feature>
<dbReference type="GO" id="GO:0004176">
    <property type="term" value="F:ATP-dependent peptidase activity"/>
    <property type="evidence" value="ECO:0007669"/>
    <property type="project" value="UniProtKB-UniRule"/>
</dbReference>
<dbReference type="InterPro" id="IPR046336">
    <property type="entry name" value="Lon_prtase_N_sf"/>
</dbReference>
<keyword evidence="6 9" id="KW-0720">Serine protease</keyword>
<dbReference type="Pfam" id="PF22667">
    <property type="entry name" value="Lon_lid"/>
    <property type="match status" value="1"/>
</dbReference>
<dbReference type="Pfam" id="PF02190">
    <property type="entry name" value="LON_substr_bdg"/>
    <property type="match status" value="1"/>
</dbReference>
<sequence>MKILKDMFGPARADVSIIPVLQGDMVTMLNESELPDALPILALRNTVLFPGTVIPVTVGREKSMKLIKDAERDAKLIGTVPQKDAFVEDPVKEDLYDYGTVAKIVKTIEMPDGSITAILQGYNRFRVEAIVEYAPYLLGRVEYLREIPVDKADPDIKAIAENIKDAAARILKMSVNLPKEAIMAINGIDNFEFLINFASATIDIEEYAEKLQLLSISDLKTRSLKLLELLNKQFELLKIKEDINQKVKSEIDQQQREYYLNNQLRTIQEELGMDEAEEFRSLRQKAEKKNWSKETAEIFEKEMQKLERSNPNSPDYNVQLNYLTFMLDLPWNDVTKDNLDIKHAQKVLDKDHYGLEQVKERIIEYLAVMKLRQDMKSPILCLYGPPGVGKTSLGKSVARALGRKYVRISLGGLHDEAEIRGHRKTYIGALPGRIINGIARCGSSNPVMVLDEIDKISSDFKGDPSSALLEVLDPEQNTTFHDNYLDVDYDLSKVLFITTANTVSTIHPALRDRMEMINVSGYLAEEKASIATGYLIPKELKAHGLTSKDLKISKPALMAIINDYTRESGVRNLEKQIAKIARVTAKKIALGQDRPVRIEKTHLKEYLGLPVAFHDKQEGNEAPGVVTGLAWTEVGGEILFVECSVSEATGGAHGVLTMTGNLGDVMKESATIAYQYLKAHPALAKMTAEEFAKKDLHIHVPEGATPKDGPSAGITMVSAMASALRGEKVRSHIAMTGEMTLRGRVLPVGGIKEKILAAKRAGVTTIVLSKENRRDIEDIKEVYTTGLSFVYVDAIDEVIKYIFED</sequence>
<dbReference type="HAMAP" id="MF_01973">
    <property type="entry name" value="lon_bact"/>
    <property type="match status" value="1"/>
</dbReference>
<evidence type="ECO:0000256" key="11">
    <source>
        <dbReference type="PIRSR" id="PIRSR001174-1"/>
    </source>
</evidence>
<dbReference type="Gene3D" id="1.20.58.1480">
    <property type="match status" value="1"/>
</dbReference>
<dbReference type="PIRSF" id="PIRSF001174">
    <property type="entry name" value="Lon_proteas"/>
    <property type="match status" value="1"/>
</dbReference>
<dbReference type="InterPro" id="IPR008269">
    <property type="entry name" value="Lon_proteolytic"/>
</dbReference>
<dbReference type="GO" id="GO:0016887">
    <property type="term" value="F:ATP hydrolysis activity"/>
    <property type="evidence" value="ECO:0007669"/>
    <property type="project" value="UniProtKB-UniRule"/>
</dbReference>
<keyword evidence="5 9" id="KW-0378">Hydrolase</keyword>
<keyword evidence="8 9" id="KW-0346">Stress response</keyword>
<dbReference type="GO" id="GO:0043565">
    <property type="term" value="F:sequence-specific DNA binding"/>
    <property type="evidence" value="ECO:0007669"/>
    <property type="project" value="UniProtKB-UniRule"/>
</dbReference>
<dbReference type="Gene3D" id="1.20.5.5270">
    <property type="match status" value="1"/>
</dbReference>
<dbReference type="InterPro" id="IPR004815">
    <property type="entry name" value="Lon_bac/euk-typ"/>
</dbReference>
<dbReference type="EC" id="3.4.21.53" evidence="9 10"/>
<dbReference type="InterPro" id="IPR003111">
    <property type="entry name" value="Lon_prtase_N"/>
</dbReference>
<dbReference type="Gene3D" id="3.40.50.300">
    <property type="entry name" value="P-loop containing nucleotide triphosphate hydrolases"/>
    <property type="match status" value="1"/>
</dbReference>
<dbReference type="InterPro" id="IPR027417">
    <property type="entry name" value="P-loop_NTPase"/>
</dbReference>
<dbReference type="NCBIfam" id="TIGR00763">
    <property type="entry name" value="lon"/>
    <property type="match status" value="1"/>
</dbReference>
<accession>A0A9D9IH31</accession>
<evidence type="ECO:0000256" key="5">
    <source>
        <dbReference type="ARBA" id="ARBA00022801"/>
    </source>
</evidence>
<evidence type="ECO:0000256" key="3">
    <source>
        <dbReference type="ARBA" id="ARBA00022670"/>
    </source>
</evidence>
<dbReference type="InterPro" id="IPR003593">
    <property type="entry name" value="AAA+_ATPase"/>
</dbReference>
<dbReference type="CDD" id="cd19500">
    <property type="entry name" value="RecA-like_Lon"/>
    <property type="match status" value="1"/>
</dbReference>
<dbReference type="GO" id="GO:0004252">
    <property type="term" value="F:serine-type endopeptidase activity"/>
    <property type="evidence" value="ECO:0007669"/>
    <property type="project" value="UniProtKB-UniRule"/>
</dbReference>
<dbReference type="Gene3D" id="3.30.230.10">
    <property type="match status" value="1"/>
</dbReference>
<proteinExistence type="evidence at transcript level"/>
<dbReference type="Pfam" id="PF05362">
    <property type="entry name" value="Lon_C"/>
    <property type="match status" value="1"/>
</dbReference>
<dbReference type="SMART" id="SM00464">
    <property type="entry name" value="LON"/>
    <property type="match status" value="1"/>
</dbReference>
<evidence type="ECO:0000313" key="17">
    <source>
        <dbReference type="EMBL" id="MBO8472035.1"/>
    </source>
</evidence>
<comment type="subunit">
    <text evidence="9 10">Homohexamer. Organized in a ring with a central cavity.</text>
</comment>
<evidence type="ECO:0000256" key="8">
    <source>
        <dbReference type="ARBA" id="ARBA00023016"/>
    </source>
</evidence>
<feature type="domain" description="Lon proteolytic" evidence="15">
    <location>
        <begin position="620"/>
        <end position="805"/>
    </location>
</feature>
<evidence type="ECO:0000256" key="9">
    <source>
        <dbReference type="HAMAP-Rule" id="MF_01973"/>
    </source>
</evidence>
<dbReference type="InterPro" id="IPR015947">
    <property type="entry name" value="PUA-like_sf"/>
</dbReference>
<evidence type="ECO:0000256" key="13">
    <source>
        <dbReference type="PROSITE-ProRule" id="PRU01122"/>
    </source>
</evidence>
<dbReference type="SMART" id="SM00382">
    <property type="entry name" value="AAA"/>
    <property type="match status" value="1"/>
</dbReference>
<name>A0A9D9IH31_9BACT</name>
<comment type="subcellular location">
    <subcellularLocation>
        <location evidence="1 9 10">Cytoplasm</location>
    </subcellularLocation>
</comment>
<dbReference type="FunFam" id="3.40.50.300:FF:000382">
    <property type="entry name" value="Lon protease homolog 2, peroxisomal"/>
    <property type="match status" value="1"/>
</dbReference>
<evidence type="ECO:0000256" key="6">
    <source>
        <dbReference type="ARBA" id="ARBA00022825"/>
    </source>
</evidence>
<feature type="active site" evidence="9 11">
    <location>
        <position position="711"/>
    </location>
</feature>
<reference evidence="17" key="2">
    <citation type="journal article" date="2021" name="PeerJ">
        <title>Extensive microbial diversity within the chicken gut microbiome revealed by metagenomics and culture.</title>
        <authorList>
            <person name="Gilroy R."/>
            <person name="Ravi A."/>
            <person name="Getino M."/>
            <person name="Pursley I."/>
            <person name="Horton D.L."/>
            <person name="Alikhan N.F."/>
            <person name="Baker D."/>
            <person name="Gharbi K."/>
            <person name="Hall N."/>
            <person name="Watson M."/>
            <person name="Adriaenssens E.M."/>
            <person name="Foster-Nyarko E."/>
            <person name="Jarju S."/>
            <person name="Secka A."/>
            <person name="Antonio M."/>
            <person name="Oren A."/>
            <person name="Chaudhuri R.R."/>
            <person name="La Ragione R."/>
            <person name="Hildebrand F."/>
            <person name="Pallen M.J."/>
        </authorList>
    </citation>
    <scope>NUCLEOTIDE SEQUENCE</scope>
    <source>
        <strain evidence="17">B1-8020</strain>
    </source>
</reference>
<evidence type="ECO:0000256" key="4">
    <source>
        <dbReference type="ARBA" id="ARBA00022741"/>
    </source>
</evidence>
<dbReference type="InterPro" id="IPR014721">
    <property type="entry name" value="Ribsml_uS5_D2-typ_fold_subgr"/>
</dbReference>
<evidence type="ECO:0000256" key="2">
    <source>
        <dbReference type="ARBA" id="ARBA00022490"/>
    </source>
</evidence>
<evidence type="ECO:0000256" key="10">
    <source>
        <dbReference type="PIRNR" id="PIRNR001174"/>
    </source>
</evidence>
<dbReference type="InterPro" id="IPR027543">
    <property type="entry name" value="Lon_bac"/>
</dbReference>
<evidence type="ECO:0000256" key="14">
    <source>
        <dbReference type="RuleBase" id="RU000591"/>
    </source>
</evidence>
<dbReference type="PROSITE" id="PS51787">
    <property type="entry name" value="LON_N"/>
    <property type="match status" value="1"/>
</dbReference>
<dbReference type="SUPFAM" id="SSF52540">
    <property type="entry name" value="P-loop containing nucleoside triphosphate hydrolases"/>
    <property type="match status" value="1"/>
</dbReference>
<dbReference type="GO" id="GO:0005737">
    <property type="term" value="C:cytoplasm"/>
    <property type="evidence" value="ECO:0007669"/>
    <property type="project" value="UniProtKB-SubCell"/>
</dbReference>
<dbReference type="Proteomes" id="UP000823604">
    <property type="component" value="Unassembled WGS sequence"/>
</dbReference>
<comment type="function">
    <text evidence="9">ATP-dependent serine protease that mediates the selective degradation of mutant and abnormal proteins as well as certain short-lived regulatory proteins. Required for cellular homeostasis and for survival from DNA damage and developmental changes induced by stress. Degrades polypeptides processively to yield small peptide fragments that are 5 to 10 amino acids long. Binds to DNA in a double-stranded, site-specific manner.</text>
</comment>
<dbReference type="GO" id="GO:0005524">
    <property type="term" value="F:ATP binding"/>
    <property type="evidence" value="ECO:0007669"/>
    <property type="project" value="UniProtKB-UniRule"/>
</dbReference>
<keyword evidence="4 9" id="KW-0547">Nucleotide-binding</keyword>
<comment type="catalytic activity">
    <reaction evidence="9 10 13">
        <text>Hydrolysis of proteins in presence of ATP.</text>
        <dbReference type="EC" id="3.4.21.53"/>
    </reaction>
</comment>
<dbReference type="InterPro" id="IPR020568">
    <property type="entry name" value="Ribosomal_Su5_D2-typ_SF"/>
</dbReference>
<dbReference type="PROSITE" id="PS01046">
    <property type="entry name" value="LON_SER"/>
    <property type="match status" value="1"/>
</dbReference>
<organism evidence="17 18">
    <name type="scientific">Candidatus Merdivivens pullicola</name>
    <dbReference type="NCBI Taxonomy" id="2840872"/>
    <lineage>
        <taxon>Bacteria</taxon>
        <taxon>Pseudomonadati</taxon>
        <taxon>Bacteroidota</taxon>
        <taxon>Bacteroidia</taxon>
        <taxon>Bacteroidales</taxon>
        <taxon>Muribaculaceae</taxon>
        <taxon>Muribaculaceae incertae sedis</taxon>
        <taxon>Candidatus Merdivivens</taxon>
    </lineage>
</organism>
<dbReference type="InterPro" id="IPR027065">
    <property type="entry name" value="Lon_Prtase"/>
</dbReference>
<comment type="induction">
    <text evidence="9">By heat shock.</text>
</comment>
<evidence type="ECO:0000313" key="18">
    <source>
        <dbReference type="Proteomes" id="UP000823604"/>
    </source>
</evidence>
<evidence type="ECO:0000259" key="15">
    <source>
        <dbReference type="PROSITE" id="PS51786"/>
    </source>
</evidence>
<protein>
    <recommendedName>
        <fullName evidence="9 10">Lon protease</fullName>
        <ecNumber evidence="9 10">3.4.21.53</ecNumber>
    </recommendedName>
    <alternativeName>
        <fullName evidence="9">ATP-dependent protease La</fullName>
    </alternativeName>
</protein>
<evidence type="ECO:0000259" key="16">
    <source>
        <dbReference type="PROSITE" id="PS51787"/>
    </source>
</evidence>
<dbReference type="SUPFAM" id="SSF88697">
    <property type="entry name" value="PUA domain-like"/>
    <property type="match status" value="1"/>
</dbReference>
<feature type="domain" description="Lon N-terminal" evidence="16">
    <location>
        <begin position="38"/>
        <end position="234"/>
    </location>
</feature>
<dbReference type="AlphaFoldDB" id="A0A9D9IH31"/>
<dbReference type="EMBL" id="JADIMA010000002">
    <property type="protein sequence ID" value="MBO8472035.1"/>
    <property type="molecule type" value="Genomic_DNA"/>
</dbReference>
<dbReference type="Gene3D" id="2.30.130.40">
    <property type="entry name" value="LON domain-like"/>
    <property type="match status" value="1"/>
</dbReference>
<dbReference type="InterPro" id="IPR003959">
    <property type="entry name" value="ATPase_AAA_core"/>
</dbReference>
<evidence type="ECO:0000256" key="1">
    <source>
        <dbReference type="ARBA" id="ARBA00004496"/>
    </source>
</evidence>
<dbReference type="InterPro" id="IPR008268">
    <property type="entry name" value="Peptidase_S16_AS"/>
</dbReference>
<gene>
    <name evidence="9 17" type="primary">lon</name>
    <name evidence="17" type="ORF">IAB81_00170</name>
</gene>
<comment type="caution">
    <text evidence="17">The sequence shown here is derived from an EMBL/GenBank/DDBJ whole genome shotgun (WGS) entry which is preliminary data.</text>
</comment>
<keyword evidence="3 9" id="KW-0645">Protease</keyword>
<dbReference type="Pfam" id="PF00004">
    <property type="entry name" value="AAA"/>
    <property type="match status" value="1"/>
</dbReference>